<keyword evidence="2" id="KW-1185">Reference proteome</keyword>
<evidence type="ECO:0000313" key="2">
    <source>
        <dbReference type="Proteomes" id="UP000789901"/>
    </source>
</evidence>
<dbReference type="Proteomes" id="UP000789901">
    <property type="component" value="Unassembled WGS sequence"/>
</dbReference>
<organism evidence="1 2">
    <name type="scientific">Gigaspora margarita</name>
    <dbReference type="NCBI Taxonomy" id="4874"/>
    <lineage>
        <taxon>Eukaryota</taxon>
        <taxon>Fungi</taxon>
        <taxon>Fungi incertae sedis</taxon>
        <taxon>Mucoromycota</taxon>
        <taxon>Glomeromycotina</taxon>
        <taxon>Glomeromycetes</taxon>
        <taxon>Diversisporales</taxon>
        <taxon>Gigasporaceae</taxon>
        <taxon>Gigaspora</taxon>
    </lineage>
</organism>
<dbReference type="EMBL" id="CAJVQB010100039">
    <property type="protein sequence ID" value="CAG8850217.1"/>
    <property type="molecule type" value="Genomic_DNA"/>
</dbReference>
<name>A0ABN7X7V2_GIGMA</name>
<proteinExistence type="predicted"/>
<feature type="non-terminal residue" evidence="1">
    <location>
        <position position="43"/>
    </location>
</feature>
<comment type="caution">
    <text evidence="1">The sequence shown here is derived from an EMBL/GenBank/DDBJ whole genome shotgun (WGS) entry which is preliminary data.</text>
</comment>
<gene>
    <name evidence="1" type="ORF">GMARGA_LOCUS40105</name>
</gene>
<protein>
    <submittedName>
        <fullName evidence="1">5831_t:CDS:1</fullName>
    </submittedName>
</protein>
<feature type="non-terminal residue" evidence="1">
    <location>
        <position position="1"/>
    </location>
</feature>
<sequence>STEKETTEEKKIKKPAIGTLNKKFYETIWKFKCETVATWKEQS</sequence>
<evidence type="ECO:0000313" key="1">
    <source>
        <dbReference type="EMBL" id="CAG8850217.1"/>
    </source>
</evidence>
<accession>A0ABN7X7V2</accession>
<reference evidence="1 2" key="1">
    <citation type="submission" date="2021-06" db="EMBL/GenBank/DDBJ databases">
        <authorList>
            <person name="Kallberg Y."/>
            <person name="Tangrot J."/>
            <person name="Rosling A."/>
        </authorList>
    </citation>
    <scope>NUCLEOTIDE SEQUENCE [LARGE SCALE GENOMIC DNA]</scope>
    <source>
        <strain evidence="1 2">120-4 pot B 10/14</strain>
    </source>
</reference>